<proteinExistence type="predicted"/>
<evidence type="ECO:0000256" key="1">
    <source>
        <dbReference type="ARBA" id="ARBA00004138"/>
    </source>
</evidence>
<dbReference type="InterPro" id="IPR013783">
    <property type="entry name" value="Ig-like_fold"/>
</dbReference>
<dbReference type="InterPro" id="IPR008962">
    <property type="entry name" value="PapD-like_sf"/>
</dbReference>
<dbReference type="InterPro" id="IPR053879">
    <property type="entry name" value="HYDIN_VesB_CFA65-like_Ig"/>
</dbReference>
<dbReference type="Pfam" id="PF22544">
    <property type="entry name" value="HYDIN_VesB_CFA65-like_Ig"/>
    <property type="match status" value="3"/>
</dbReference>
<dbReference type="PANTHER" id="PTHR45912:SF3">
    <property type="entry name" value="CILIA- AND FLAGELLA-ASSOCIATED PROTEIN 47"/>
    <property type="match status" value="1"/>
</dbReference>
<dbReference type="PANTHER" id="PTHR45912">
    <property type="entry name" value="CILIA- AND FLAGELLA-ASSOCIATED PROTEIN 47"/>
    <property type="match status" value="1"/>
</dbReference>
<dbReference type="InterPro" id="IPR056343">
    <property type="entry name" value="CFAP47_dom"/>
</dbReference>
<keyword evidence="8" id="KW-1185">Reference proteome</keyword>
<feature type="domain" description="Calponin-homology (CH)" evidence="6">
    <location>
        <begin position="1595"/>
        <end position="1702"/>
    </location>
</feature>
<organism evidence="7 8">
    <name type="scientific">Tritrichomonas musculus</name>
    <dbReference type="NCBI Taxonomy" id="1915356"/>
    <lineage>
        <taxon>Eukaryota</taxon>
        <taxon>Metamonada</taxon>
        <taxon>Parabasalia</taxon>
        <taxon>Tritrichomonadida</taxon>
        <taxon>Tritrichomonadidae</taxon>
        <taxon>Tritrichomonas</taxon>
    </lineage>
</organism>
<dbReference type="Gene3D" id="1.10.418.10">
    <property type="entry name" value="Calponin-like domain"/>
    <property type="match status" value="1"/>
</dbReference>
<comment type="caution">
    <text evidence="7">The sequence shown here is derived from an EMBL/GenBank/DDBJ whole genome shotgun (WGS) entry which is preliminary data.</text>
</comment>
<evidence type="ECO:0000256" key="2">
    <source>
        <dbReference type="ARBA" id="ARBA00004496"/>
    </source>
</evidence>
<accession>A0ABR2KAD4</accession>
<dbReference type="Pfam" id="PF24529">
    <property type="entry name" value="CFAP47"/>
    <property type="match status" value="1"/>
</dbReference>
<dbReference type="Gene3D" id="2.60.40.10">
    <property type="entry name" value="Immunoglobulins"/>
    <property type="match status" value="8"/>
</dbReference>
<dbReference type="PROSITE" id="PS50021">
    <property type="entry name" value="CH"/>
    <property type="match status" value="1"/>
</dbReference>
<name>A0ABR2KAD4_9EUKA</name>
<dbReference type="InterPro" id="IPR058952">
    <property type="entry name" value="Ig_CFAP47"/>
</dbReference>
<evidence type="ECO:0000256" key="3">
    <source>
        <dbReference type="ARBA" id="ARBA00022490"/>
    </source>
</evidence>
<dbReference type="Pfam" id="PF26579">
    <property type="entry name" value="Ig_CFAP47"/>
    <property type="match status" value="1"/>
</dbReference>
<protein>
    <recommendedName>
        <fullName evidence="6">Calponin-homology (CH) domain-containing protein</fullName>
    </recommendedName>
</protein>
<reference evidence="7 8" key="1">
    <citation type="submission" date="2024-04" db="EMBL/GenBank/DDBJ databases">
        <title>Tritrichomonas musculus Genome.</title>
        <authorList>
            <person name="Alves-Ferreira E."/>
            <person name="Grigg M."/>
            <person name="Lorenzi H."/>
            <person name="Galac M."/>
        </authorList>
    </citation>
    <scope>NUCLEOTIDE SEQUENCE [LARGE SCALE GENOMIC DNA]</scope>
    <source>
        <strain evidence="7 8">EAF2021</strain>
    </source>
</reference>
<evidence type="ECO:0000259" key="6">
    <source>
        <dbReference type="PROSITE" id="PS50021"/>
    </source>
</evidence>
<evidence type="ECO:0000256" key="4">
    <source>
        <dbReference type="ARBA" id="ARBA00023069"/>
    </source>
</evidence>
<keyword evidence="3" id="KW-0963">Cytoplasm</keyword>
<keyword evidence="5" id="KW-0966">Cell projection</keyword>
<evidence type="ECO:0000313" key="8">
    <source>
        <dbReference type="Proteomes" id="UP001470230"/>
    </source>
</evidence>
<dbReference type="SUPFAM" id="SSF49354">
    <property type="entry name" value="PapD-like"/>
    <property type="match status" value="1"/>
</dbReference>
<dbReference type="SUPFAM" id="SSF47576">
    <property type="entry name" value="Calponin-homology domain, CH-domain"/>
    <property type="match status" value="1"/>
</dbReference>
<dbReference type="InterPro" id="IPR036872">
    <property type="entry name" value="CH_dom_sf"/>
</dbReference>
<dbReference type="InterPro" id="IPR001715">
    <property type="entry name" value="CH_dom"/>
</dbReference>
<comment type="subcellular location">
    <subcellularLocation>
        <location evidence="1">Cell projection</location>
        <location evidence="1">Cilium</location>
    </subcellularLocation>
    <subcellularLocation>
        <location evidence="2">Cytoplasm</location>
    </subcellularLocation>
</comment>
<dbReference type="Proteomes" id="UP001470230">
    <property type="component" value="Unassembled WGS sequence"/>
</dbReference>
<keyword evidence="4" id="KW-0969">Cilium</keyword>
<evidence type="ECO:0000313" key="7">
    <source>
        <dbReference type="EMBL" id="KAK8888070.1"/>
    </source>
</evidence>
<sequence length="2897" mass="324934">MEKKKNSTIKVSSDSISFHDLRNGESDSTDFWVQNIGKTPIQLRFNLSPSSPFQLIHDGQKNIAPGLDTRATIKYTSNSAEVVKDTLIISCKDETINIPIIATPPCPRIVPEKTNINLGNIGNNTDFKFIFVLSNLGLKEGDFDISCSDESVSFVPKNGTISAEKSLEIAADFHPKKVGDHQFTINVTTDGANEPTPPIIVSAKSLPNSISLQINGSDISEFEFGTIYFGQKRVISATVVNNGPYKRSFVILPPKDILIEEPPIKLSGRNQVTTKEDIIFSACPPEGLLNPYEKKEIKLVFDPPDGAMKEEDLELSYNQFSSVEVVETGQRINFSLSGKSVNHLVSISNIDFDFDKSPIKNKTTKTLKINNLSHYLPITYEFQSIAQYRFEPSKGQISMNSSKEVKITFYPRNYGTFDSQVKISFNDGLFHKYINLKATCCSENENKPFKRTPLWETEKDILYNVEHPDTRYSYDLKQIKENQKKKELFDSYITDSAEARAKKKKEQEYLDHARLEAVHFLTSSLGANNFSESDIQEYIKSHKIQLNSKSEDNDLGIKPMEGLTPPDPPINKKASPLYIQNPTAFGLSKVNNGQNNGQDELNQGRQMKNDDNKFIKKKFKSKATTPAEINECNRTLTPAQQLMVVASHQTINIGQISVFATVVKSFTIENNLQQHILVSLNYEYEELSKSSPISQVIPPKQTAGFDLKFTSHKPQNFMKTIQYQINGRHTYSFTFIAQVIPIDLQINQAFVEFRFSPDSIVPIIKEFVTLTNKSNSRAEYNFTGLAPPFSMNNQKGYVEANKNLSLEITYNPGLRTHDEQDIVMNTLGGSSRALRLIGDTGNCKCSLSKKTINFGLIPIGISKTQSIRLKNTGEDDAIFAISVNNPGELQVSPMNGRVAARDSIQLQVTYKSFQPHPFNIQVSISICGSQPLSFNVIGQSELPVVQLENTEFEFGRVYVGSSASIETVISNIGSIPAILTLDLLNHPEFRIEFPTEYAESGAITLISDSCFITKMESTTEYISSDTFNQKNAKIEKNEQERIEKVDFDDINKNGLAYQIQLEEHTSLNFSLIFQPTEACDISFELPISLMNIITTNSFHLQPIVSAEGVQAPISLSTNTVDFGVSPIYDTTNPNSRSVVRTVSLLNEGKRSISWHFGELEEDVKKIFIIEPKEGELNGSSTQSVSIAFKPKAEMPYNAHLPLYVKSESEKDDNLIGKVQLNGVCLNLPFKVSLNEVCLPVVPLNTLSQMQVYVINQGFIEGALKVQIACDESKFPIKVSFPEGNILSHSTEKLPLLVSFQSSRPLSFSTLVAILDDAGNAASFKVSCTTDNSCLTLFSYVKNNPIDMNNVELTCRFINVNDYLELKNVKWEPKTSSLMVKFVQRYLNALVLSNQITNFPDDLIANQGAKLVEAISNLTGTKKNLGDDKADTPEKRCESLRKILNSMISYGALLSSIKPEFLLSRSDFMHIMRQKVTRQLLGIDYFNAPEQSSFNQQVLGEFFSSKTFSNNLLKRLKVLENLYDNLSIESWMIVLMQLFRLFIMPRVETEKIDRIPGVTDSLRTIKNAVSKLPNGTDILNEINKPSKVISGSNIFSSQEMTLLKWCGIHYASVTADYDRKFNDFESFNDSAPFFALLKGHTRLSLPDLSKKTNDHLQKEQNAIELINSMKSLKLSFYPQMKEIVDGEQCLIAIILSYLFDTLPHYIPQSTLEFQTVLHKPITKMVTITNTSKSEINYKAIFEGNKNFVLTQDSITVSTGQTAEFPIFFTARTIKPITGRLSLVPSRPRFVASQAGNSNDNDAQSDTQKLVQPHLPQYSAPIVIDVVSAVSLTSPEQSLSLETQIYQPKKIKITVENKFNIPTNLTIFSHITKIEDENGRPIQDVPPLDKEMLSFINDPLSSSEKVPSSSDGFDEYVNKHQMIVLNTNSISFTNTKHTMTIEAEFVPISLGTYRCLLLFVDEKVGEFVYEIVAKSLIPQASEITSTSMSKMKTESGKKNTVQIPIDTLNTSLTYSLAYSIEKWSNIGQNVAERKMKDLVFRKQREIESIFKSHFTSQRFDLISSSPQYFEMPSEVVISKSENKVNSIQVTFKPSKAGEYPCKALLLSDYDVRCYALKGVGLAATKELNLEFNTLFGKAVKQDIPLNNNSKDNWQYKVTLIGDKQFSAPGRVSAKPNSVSNLPVTFSPTKIGQFQCEIQILNLNKESTVIYKCVATVGEPPTEDKLIINCRARQTMVKEIDLKPFIKNGTCEVTSTIPIISHPSEVTFSNGQIEKPFSFSIFAPRSGLSAGTITFTDSQTKNYVWYVVEIHVDSPKPEETLEVKTEARKSVTVSIPIKNPKSTAVTFTSHFQDDDFFGPKEFSVEKESSTIYSLVVCPLKATKKTSAIYFYSDDGGEFWYCIKIETTEPPENVLAQMSAPIGKYASAFILLENPTTKVTNYRVENDNSSAFQVVGRKVVTLNPREERRVEVRYIPTAVGLKETAKISFKSQETGDWLYRLSGTGKPPQPLSPTIVTATVNSVNSALILFNNPFQTAAKFSVSLGFDNEENNEDVNVFEFLNKRKVFTLNNYNEETQIPFTFQPKKIGQFKANIIVASVCQQNDQNAPGIRWIYPIIGNSHCSDANEKKVLKCRAHENCEEEFKLTLIGETESFQFSEYSLIVNLPEGYEFLRSVLDIKLISIEKNENSSDLIIKVKFSPKRPLKKVASLIVRNPLGQEWQFSVDLIVELGKIQDSLTIESLLNKTGSLKIHIKDTFSSQTPFHAYFVQGSASEFTVVPEHGIIQPTLQSSTELPLEVIFAPKMYGKVLKGMLAIDTIESQYLFDICGKTPEYVPPAILSNKIKNASNSSRVPHLNEQYKKARSSFDIGQQKKKNFIRDNINKARIVKPRVKSVINNPLKF</sequence>
<gene>
    <name evidence="7" type="ORF">M9Y10_039130</name>
</gene>
<evidence type="ECO:0000256" key="5">
    <source>
        <dbReference type="ARBA" id="ARBA00023273"/>
    </source>
</evidence>
<dbReference type="EMBL" id="JAPFFF010000006">
    <property type="protein sequence ID" value="KAK8888070.1"/>
    <property type="molecule type" value="Genomic_DNA"/>
</dbReference>